<reference evidence="19" key="1">
    <citation type="submission" date="2017-06" db="EMBL/GenBank/DDBJ databases">
        <authorList>
            <person name="Varghese N."/>
            <person name="Submissions S."/>
        </authorList>
    </citation>
    <scope>NUCLEOTIDE SEQUENCE [LARGE SCALE GENOMIC DNA]</scope>
    <source>
        <strain evidence="19">Ca-68</strain>
    </source>
</reference>
<dbReference type="AlphaFoldDB" id="A0A238YM22"/>
<evidence type="ECO:0000313" key="19">
    <source>
        <dbReference type="Proteomes" id="UP000198305"/>
    </source>
</evidence>
<feature type="active site" description="Proton acceptor" evidence="15">
    <location>
        <position position="261"/>
    </location>
</feature>
<comment type="catalytic activity">
    <reaction evidence="1 17">
        <text>a 1,2-diacyl-sn-glycero-3-phosphocholine + H2O = a 2-acyl-sn-glycero-3-phosphocholine + a fatty acid + H(+)</text>
        <dbReference type="Rhea" id="RHEA:18689"/>
        <dbReference type="ChEBI" id="CHEBI:15377"/>
        <dbReference type="ChEBI" id="CHEBI:15378"/>
        <dbReference type="ChEBI" id="CHEBI:28868"/>
        <dbReference type="ChEBI" id="CHEBI:57643"/>
        <dbReference type="ChEBI" id="CHEBI:57875"/>
        <dbReference type="EC" id="3.1.1.32"/>
    </reaction>
</comment>
<dbReference type="GO" id="GO:0004623">
    <property type="term" value="F:phospholipase A2 activity"/>
    <property type="evidence" value="ECO:0007669"/>
    <property type="project" value="UniProtKB-EC"/>
</dbReference>
<dbReference type="EC" id="3.1.1.4" evidence="17"/>
<keyword evidence="7 16" id="KW-0479">Metal-binding</keyword>
<dbReference type="GO" id="GO:0046872">
    <property type="term" value="F:metal ion binding"/>
    <property type="evidence" value="ECO:0007669"/>
    <property type="project" value="UniProtKB-KW"/>
</dbReference>
<comment type="subcellular location">
    <subcellularLocation>
        <location evidence="17">Cell outer membrane</location>
        <topology evidence="17">Multi-pass membrane protein</topology>
    </subcellularLocation>
    <text evidence="17">One of the very few enzymes located there.</text>
</comment>
<evidence type="ECO:0000256" key="16">
    <source>
        <dbReference type="PIRSR" id="PIRSR603187-2"/>
    </source>
</evidence>
<dbReference type="Pfam" id="PF02253">
    <property type="entry name" value="PLA1"/>
    <property type="match status" value="1"/>
</dbReference>
<comment type="subunit">
    <text evidence="4 17">Homodimer; dimerization is reversible, and the dimeric form is the active one.</text>
</comment>
<keyword evidence="8 17" id="KW-0732">Signal</keyword>
<dbReference type="PRINTS" id="PR01486">
    <property type="entry name" value="PHPHLIPASEA1"/>
</dbReference>
<evidence type="ECO:0000256" key="8">
    <source>
        <dbReference type="ARBA" id="ARBA00022729"/>
    </source>
</evidence>
<dbReference type="EMBL" id="FZOA01000002">
    <property type="protein sequence ID" value="SNR72167.1"/>
    <property type="molecule type" value="Genomic_DNA"/>
</dbReference>
<evidence type="ECO:0000256" key="17">
    <source>
        <dbReference type="RuleBase" id="RU366027"/>
    </source>
</evidence>
<dbReference type="GO" id="GO:0009279">
    <property type="term" value="C:cell outer membrane"/>
    <property type="evidence" value="ECO:0007669"/>
    <property type="project" value="UniProtKB-SubCell"/>
</dbReference>
<dbReference type="InterPro" id="IPR003187">
    <property type="entry name" value="PLipase_A1"/>
</dbReference>
<keyword evidence="6" id="KW-0812">Transmembrane</keyword>
<dbReference type="PANTHER" id="PTHR40457">
    <property type="entry name" value="PHOSPHOLIPASE A1"/>
    <property type="match status" value="1"/>
</dbReference>
<evidence type="ECO:0000256" key="13">
    <source>
        <dbReference type="ARBA" id="ARBA00023136"/>
    </source>
</evidence>
<keyword evidence="5" id="KW-1134">Transmembrane beta strand</keyword>
<evidence type="ECO:0000256" key="2">
    <source>
        <dbReference type="ARBA" id="ARBA00001604"/>
    </source>
</evidence>
<evidence type="ECO:0000256" key="15">
    <source>
        <dbReference type="PIRSR" id="PIRSR603187-1"/>
    </source>
</evidence>
<dbReference type="PANTHER" id="PTHR40457:SF1">
    <property type="entry name" value="PHOSPHOLIPASE A1"/>
    <property type="match status" value="1"/>
</dbReference>
<evidence type="ECO:0000256" key="3">
    <source>
        <dbReference type="ARBA" id="ARBA00010525"/>
    </source>
</evidence>
<sequence length="397" mass="43928">MLFTRFSTSAMTGVMMALCSWSALADDQWMMASEGEAINIGQSLGFRLVKPESVAQWPATVKLHLAGSGASDEVELVLQETDNASASSRVYRGTPKQDFAGIVRAELVEQPSNTVLLLASTNSGTAAIVQSKDLQAEESQPDDGGSQNAAPQVVIAAPDDEPALSPEEPIYFLFGHGDDHGADARFQISFKYRPFEPKGSIAQYAPFLSNLYFSYTQTTLWDIGGDSSPFRDTSYRPGIFYRWAGASRGVLPDVWRIGVEHESNGQGGVDSRSLNIAYVRPSWDIDLANGKRLTFSPKIYTYLDKDENPDITHYRGYVDWQLRYGREDGLMLTGLYRQGTRGYATGQLDISYPLSDRILSRTGTFAHLQLFSGYGETLLDYNKDRDTQIRLGISITR</sequence>
<dbReference type="InterPro" id="IPR036541">
    <property type="entry name" value="PLipase_A1_sf"/>
</dbReference>
<dbReference type="Proteomes" id="UP000198305">
    <property type="component" value="Unassembled WGS sequence"/>
</dbReference>
<evidence type="ECO:0000313" key="18">
    <source>
        <dbReference type="EMBL" id="SNR72167.1"/>
    </source>
</evidence>
<dbReference type="GO" id="GO:0016042">
    <property type="term" value="P:lipid catabolic process"/>
    <property type="evidence" value="ECO:0007669"/>
    <property type="project" value="UniProtKB-KW"/>
</dbReference>
<dbReference type="EC" id="3.1.1.32" evidence="17"/>
<proteinExistence type="inferred from homology"/>
<evidence type="ECO:0000256" key="9">
    <source>
        <dbReference type="ARBA" id="ARBA00022801"/>
    </source>
</evidence>
<comment type="cofactor">
    <cofactor evidence="17">
        <name>Ca(2+)</name>
        <dbReference type="ChEBI" id="CHEBI:29108"/>
    </cofactor>
    <text evidence="17">Binds 1 Ca(2+) ion per monomer. In the dimeric form the Ca(2+) is bound by different amino acids with binding of each Ca(2+) shared with ligands coming from each monomer. The Ca(2+) ion may have a role in catalysis.</text>
</comment>
<evidence type="ECO:0000256" key="1">
    <source>
        <dbReference type="ARBA" id="ARBA00000111"/>
    </source>
</evidence>
<feature type="binding site" description="in dimeric form" evidence="16">
    <location>
        <position position="227"/>
    </location>
    <ligand>
        <name>Ca(2+)</name>
        <dbReference type="ChEBI" id="CHEBI:29108"/>
        <label>1</label>
    </ligand>
</feature>
<evidence type="ECO:0000256" key="6">
    <source>
        <dbReference type="ARBA" id="ARBA00022692"/>
    </source>
</evidence>
<feature type="active site" description="Nucleophile" evidence="15">
    <location>
        <position position="263"/>
    </location>
</feature>
<protein>
    <recommendedName>
        <fullName evidence="17">Phospholipase A1</fullName>
        <ecNumber evidence="17">3.1.1.32</ecNumber>
        <ecNumber evidence="17">3.1.1.4</ecNumber>
    </recommendedName>
    <alternativeName>
        <fullName evidence="17">Phosphatidylcholine 1-acylhydrolase</fullName>
    </alternativeName>
</protein>
<evidence type="ECO:0000256" key="7">
    <source>
        <dbReference type="ARBA" id="ARBA00022723"/>
    </source>
</evidence>
<evidence type="ECO:0000256" key="11">
    <source>
        <dbReference type="ARBA" id="ARBA00022963"/>
    </source>
</evidence>
<dbReference type="SUPFAM" id="SSF56931">
    <property type="entry name" value="Outer membrane phospholipase A (OMPLA)"/>
    <property type="match status" value="1"/>
</dbReference>
<comment type="catalytic activity">
    <reaction evidence="2 17">
        <text>a 1,2-diacyl-sn-glycero-3-phosphocholine + H2O = a 1-acyl-sn-glycero-3-phosphocholine + a fatty acid + H(+)</text>
        <dbReference type="Rhea" id="RHEA:15801"/>
        <dbReference type="ChEBI" id="CHEBI:15377"/>
        <dbReference type="ChEBI" id="CHEBI:15378"/>
        <dbReference type="ChEBI" id="CHEBI:28868"/>
        <dbReference type="ChEBI" id="CHEBI:57643"/>
        <dbReference type="ChEBI" id="CHEBI:58168"/>
        <dbReference type="EC" id="3.1.1.4"/>
    </reaction>
</comment>
<evidence type="ECO:0000256" key="10">
    <source>
        <dbReference type="ARBA" id="ARBA00022837"/>
    </source>
</evidence>
<keyword evidence="9 17" id="KW-0378">Hydrolase</keyword>
<evidence type="ECO:0000256" key="12">
    <source>
        <dbReference type="ARBA" id="ARBA00023098"/>
    </source>
</evidence>
<keyword evidence="11 17" id="KW-0442">Lipid degradation</keyword>
<evidence type="ECO:0000256" key="14">
    <source>
        <dbReference type="ARBA" id="ARBA00023237"/>
    </source>
</evidence>
<gene>
    <name evidence="18" type="ORF">SAMN05192560_0727</name>
</gene>
<feature type="binding site" description="in dimeric form" evidence="16">
    <location>
        <position position="271"/>
    </location>
    <ligand>
        <name>Ca(2+)</name>
        <dbReference type="ChEBI" id="CHEBI:29108"/>
        <label>1</label>
    </ligand>
</feature>
<dbReference type="Gene3D" id="2.40.230.10">
    <property type="entry name" value="Phospholipase A1"/>
    <property type="match status" value="1"/>
</dbReference>
<keyword evidence="12 17" id="KW-0443">Lipid metabolism</keyword>
<feature type="chain" id="PRO_5019612357" description="Phospholipase A1" evidence="17">
    <location>
        <begin position="26"/>
        <end position="397"/>
    </location>
</feature>
<dbReference type="GO" id="GO:0008970">
    <property type="term" value="F:phospholipase A1 activity"/>
    <property type="evidence" value="ECO:0007669"/>
    <property type="project" value="UniProtKB-EC"/>
</dbReference>
<keyword evidence="14 17" id="KW-0998">Cell outer membrane</keyword>
<evidence type="ECO:0000256" key="5">
    <source>
        <dbReference type="ARBA" id="ARBA00022452"/>
    </source>
</evidence>
<dbReference type="CDD" id="cd00541">
    <property type="entry name" value="OMPLA"/>
    <property type="match status" value="1"/>
</dbReference>
<keyword evidence="19" id="KW-1185">Reference proteome</keyword>
<feature type="signal peptide" evidence="17">
    <location>
        <begin position="1"/>
        <end position="25"/>
    </location>
</feature>
<name>A0A238YM22_9PROT</name>
<accession>A0A238YM22</accession>
<keyword evidence="13" id="KW-0472">Membrane</keyword>
<evidence type="ECO:0000256" key="4">
    <source>
        <dbReference type="ARBA" id="ARBA00011702"/>
    </source>
</evidence>
<dbReference type="RefSeq" id="WP_245835020.1">
    <property type="nucleotide sequence ID" value="NZ_FZOA01000002.1"/>
</dbReference>
<comment type="function">
    <text evidence="17">Hydrolysis of phosphatidylcholine with phospholipase A2 (EC 3.1.1.4) and phospholipase A1 (EC 3.1.1.32) activities.</text>
</comment>
<comment type="similarity">
    <text evidence="3 17">Belongs to the phospholipase A1 family.</text>
</comment>
<keyword evidence="10 16" id="KW-0106">Calcium</keyword>
<organism evidence="18 19">
    <name type="scientific">Methylobacillus rhizosphaerae</name>
    <dbReference type="NCBI Taxonomy" id="551994"/>
    <lineage>
        <taxon>Bacteria</taxon>
        <taxon>Pseudomonadati</taxon>
        <taxon>Pseudomonadota</taxon>
        <taxon>Betaproteobacteria</taxon>
        <taxon>Nitrosomonadales</taxon>
        <taxon>Methylophilaceae</taxon>
        <taxon>Methylobacillus</taxon>
    </lineage>
</organism>